<dbReference type="AlphaFoldDB" id="A0A090G3L7"/>
<proteinExistence type="predicted"/>
<accession>A0A090G3L7</accession>
<name>A0A090G3L7_MESPL</name>
<organism evidence="1 2">
    <name type="scientific">Mesorhizobium plurifarium</name>
    <dbReference type="NCBI Taxonomy" id="69974"/>
    <lineage>
        <taxon>Bacteria</taxon>
        <taxon>Pseudomonadati</taxon>
        <taxon>Pseudomonadota</taxon>
        <taxon>Alphaproteobacteria</taxon>
        <taxon>Hyphomicrobiales</taxon>
        <taxon>Phyllobacteriaceae</taxon>
        <taxon>Mesorhizobium</taxon>
    </lineage>
</organism>
<evidence type="ECO:0000313" key="2">
    <source>
        <dbReference type="Proteomes" id="UP000046122"/>
    </source>
</evidence>
<evidence type="ECO:0000313" key="1">
    <source>
        <dbReference type="EMBL" id="CDX51653.1"/>
    </source>
</evidence>
<protein>
    <submittedName>
        <fullName evidence="1">Uncharacterized protein</fullName>
    </submittedName>
</protein>
<sequence>MKATLRVDVRHAELVASDIHEILLNGAPTMQRTIYCTIEGFTPSQPSPPIRAAKFVQPLISR</sequence>
<dbReference type="Proteomes" id="UP000046122">
    <property type="component" value="Unassembled WGS sequence"/>
</dbReference>
<dbReference type="EMBL" id="CCNE01000005">
    <property type="protein sequence ID" value="CDX51653.1"/>
    <property type="molecule type" value="Genomic_DNA"/>
</dbReference>
<reference evidence="1 2" key="1">
    <citation type="submission" date="2014-08" db="EMBL/GenBank/DDBJ databases">
        <authorList>
            <person name="Moulin Lionel"/>
        </authorList>
    </citation>
    <scope>NUCLEOTIDE SEQUENCE [LARGE SCALE GENOMIC DNA]</scope>
</reference>
<gene>
    <name evidence="1" type="ORF">MPL3365_130598</name>
</gene>